<dbReference type="AlphaFoldDB" id="A0A178IDL8"/>
<accession>A0A178IDL8</accession>
<dbReference type="Proteomes" id="UP000078486">
    <property type="component" value="Unassembled WGS sequence"/>
</dbReference>
<dbReference type="PANTHER" id="PTHR43584">
    <property type="entry name" value="NUCLEOTIDYL TRANSFERASE"/>
    <property type="match status" value="1"/>
</dbReference>
<dbReference type="RefSeq" id="WP_068772231.1">
    <property type="nucleotide sequence ID" value="NZ_CP109796.1"/>
</dbReference>
<dbReference type="GO" id="GO:0016779">
    <property type="term" value="F:nucleotidyltransferase activity"/>
    <property type="evidence" value="ECO:0007669"/>
    <property type="project" value="UniProtKB-ARBA"/>
</dbReference>
<sequence length="238" mass="24418">MHAADLFAFPPSLSLFAAHFPADAAPWEWVRAIAPALKALPPPATGSGVAALSPQPSAFPPGVHVEGDVRLAPGVRLPAHATLIGPAWIGPGTEIRPGAFIRGHVITGANCVLGNSCEFKNCLLLDGVQVPHFSYVGDSVLGNRAHLGAGVILSNLRLDQQPVSVRLPDGSLAATGLRKLGALVADAAEVGCNAVLQPGAILGRRALVMPLTAFGGCLPPDTIARSRASISTLPRRGS</sequence>
<dbReference type="InterPro" id="IPR050065">
    <property type="entry name" value="GlmU-like"/>
</dbReference>
<keyword evidence="5" id="KW-1185">Reference proteome</keyword>
<proteinExistence type="predicted"/>
<dbReference type="GO" id="GO:0016746">
    <property type="term" value="F:acyltransferase activity"/>
    <property type="evidence" value="ECO:0007669"/>
    <property type="project" value="UniProtKB-KW"/>
</dbReference>
<organism evidence="4 5">
    <name type="scientific">Termitidicoccus mucosus</name>
    <dbReference type="NCBI Taxonomy" id="1184151"/>
    <lineage>
        <taxon>Bacteria</taxon>
        <taxon>Pseudomonadati</taxon>
        <taxon>Verrucomicrobiota</taxon>
        <taxon>Opitutia</taxon>
        <taxon>Opitutales</taxon>
        <taxon>Opitutaceae</taxon>
        <taxon>Termitidicoccus</taxon>
    </lineage>
</organism>
<dbReference type="SUPFAM" id="SSF51161">
    <property type="entry name" value="Trimeric LpxA-like enzymes"/>
    <property type="match status" value="1"/>
</dbReference>
<dbReference type="EMBL" id="LRRQ01000160">
    <property type="protein sequence ID" value="OAM87721.1"/>
    <property type="molecule type" value="Genomic_DNA"/>
</dbReference>
<gene>
    <name evidence="4" type="ORF">AW736_20860</name>
</gene>
<dbReference type="STRING" id="1184151.AW736_20860"/>
<evidence type="ECO:0000256" key="2">
    <source>
        <dbReference type="ARBA" id="ARBA00023315"/>
    </source>
</evidence>
<dbReference type="InterPro" id="IPR011004">
    <property type="entry name" value="Trimer_LpxA-like_sf"/>
</dbReference>
<evidence type="ECO:0000259" key="3">
    <source>
        <dbReference type="Pfam" id="PF25087"/>
    </source>
</evidence>
<keyword evidence="2" id="KW-0012">Acyltransferase</keyword>
<dbReference type="CDD" id="cd05636">
    <property type="entry name" value="LbH_G1P_TT_C_like"/>
    <property type="match status" value="1"/>
</dbReference>
<comment type="caution">
    <text evidence="4">The sequence shown here is derived from an EMBL/GenBank/DDBJ whole genome shotgun (WGS) entry which is preliminary data.</text>
</comment>
<evidence type="ECO:0000313" key="5">
    <source>
        <dbReference type="Proteomes" id="UP000078486"/>
    </source>
</evidence>
<dbReference type="OrthoDB" id="9779868at2"/>
<evidence type="ECO:0000256" key="1">
    <source>
        <dbReference type="ARBA" id="ARBA00022679"/>
    </source>
</evidence>
<keyword evidence="1" id="KW-0808">Transferase</keyword>
<evidence type="ECO:0000313" key="4">
    <source>
        <dbReference type="EMBL" id="OAM87721.1"/>
    </source>
</evidence>
<dbReference type="PANTHER" id="PTHR43584:SF8">
    <property type="entry name" value="N-ACETYLMURAMATE ALPHA-1-PHOSPHATE URIDYLYLTRANSFERASE"/>
    <property type="match status" value="1"/>
</dbReference>
<name>A0A178IDL8_9BACT</name>
<dbReference type="Gene3D" id="2.160.10.10">
    <property type="entry name" value="Hexapeptide repeat proteins"/>
    <property type="match status" value="1"/>
</dbReference>
<dbReference type="Pfam" id="PF25087">
    <property type="entry name" value="GMPPB_C"/>
    <property type="match status" value="1"/>
</dbReference>
<protein>
    <submittedName>
        <fullName evidence="4">UDP-N-acetylglucosamine diphosphorylase</fullName>
    </submittedName>
</protein>
<dbReference type="InterPro" id="IPR056729">
    <property type="entry name" value="GMPPB_C"/>
</dbReference>
<reference evidence="4 5" key="1">
    <citation type="submission" date="2016-01" db="EMBL/GenBank/DDBJ databases">
        <title>High potential of lignocellulose degradation of a new Verrucomicrobia species.</title>
        <authorList>
            <person name="Wang Y."/>
            <person name="Shi Y."/>
            <person name="Qiu Z."/>
            <person name="Liu S."/>
            <person name="Yang H."/>
        </authorList>
    </citation>
    <scope>NUCLEOTIDE SEQUENCE [LARGE SCALE GENOMIC DNA]</scope>
    <source>
        <strain evidence="4 5">TSB47</strain>
    </source>
</reference>
<feature type="domain" description="Mannose-1-phosphate guanyltransferase C-terminal" evidence="3">
    <location>
        <begin position="84"/>
        <end position="156"/>
    </location>
</feature>